<dbReference type="Proteomes" id="UP001239909">
    <property type="component" value="Unassembled WGS sequence"/>
</dbReference>
<evidence type="ECO:0000313" key="1">
    <source>
        <dbReference type="EMBL" id="GMG84100.1"/>
    </source>
</evidence>
<evidence type="ECO:0000313" key="2">
    <source>
        <dbReference type="Proteomes" id="UP001239909"/>
    </source>
</evidence>
<comment type="caution">
    <text evidence="1">The sequence shown here is derived from an EMBL/GenBank/DDBJ whole genome shotgun (WGS) entry which is preliminary data.</text>
</comment>
<dbReference type="InterPro" id="IPR007263">
    <property type="entry name" value="DCC1-like"/>
</dbReference>
<sequence length="119" mass="13619">MMKPDSRAARIVYYDGDCPVCRREIGWYRAMRGAGGIAWIDIARADAALPEGRDRAALLRRFTIARRDGRLVSGAEAFAALWRGLGPTRLLGRLVDRQPFRGLGERLYRLFLRLRTAWR</sequence>
<name>A0ABQ6LRV7_9RHOB</name>
<dbReference type="InterPro" id="IPR044691">
    <property type="entry name" value="DCC1_Trx"/>
</dbReference>
<protein>
    <recommendedName>
        <fullName evidence="3">DUF393 domain-containing protein</fullName>
    </recommendedName>
</protein>
<dbReference type="RefSeq" id="WP_285673049.1">
    <property type="nucleotide sequence ID" value="NZ_BSYI01000029.1"/>
</dbReference>
<keyword evidence="2" id="KW-1185">Reference proteome</keyword>
<dbReference type="EMBL" id="BSYI01000029">
    <property type="protein sequence ID" value="GMG84100.1"/>
    <property type="molecule type" value="Genomic_DNA"/>
</dbReference>
<accession>A0ABQ6LRV7</accession>
<dbReference type="PANTHER" id="PTHR34290:SF2">
    <property type="entry name" value="OS04G0668800 PROTEIN"/>
    <property type="match status" value="1"/>
</dbReference>
<organism evidence="1 2">
    <name type="scientific">Paralimibaculum aggregatum</name>
    <dbReference type="NCBI Taxonomy" id="3036245"/>
    <lineage>
        <taxon>Bacteria</taxon>
        <taxon>Pseudomonadati</taxon>
        <taxon>Pseudomonadota</taxon>
        <taxon>Alphaproteobacteria</taxon>
        <taxon>Rhodobacterales</taxon>
        <taxon>Paracoccaceae</taxon>
        <taxon>Paralimibaculum</taxon>
    </lineage>
</organism>
<proteinExistence type="predicted"/>
<gene>
    <name evidence="1" type="ORF">LNKW23_33140</name>
</gene>
<reference evidence="1 2" key="1">
    <citation type="submission" date="2023-04" db="EMBL/GenBank/DDBJ databases">
        <title>Marinoamorphus aggregata gen. nov., sp. Nov., isolate from tissue of brittle star Ophioplocus japonicus.</title>
        <authorList>
            <person name="Kawano K."/>
            <person name="Sawayama S."/>
            <person name="Nakagawa S."/>
        </authorList>
    </citation>
    <scope>NUCLEOTIDE SEQUENCE [LARGE SCALE GENOMIC DNA]</scope>
    <source>
        <strain evidence="1 2">NKW23</strain>
    </source>
</reference>
<evidence type="ECO:0008006" key="3">
    <source>
        <dbReference type="Google" id="ProtNLM"/>
    </source>
</evidence>
<dbReference type="Pfam" id="PF04134">
    <property type="entry name" value="DCC1-like"/>
    <property type="match status" value="1"/>
</dbReference>
<dbReference type="PANTHER" id="PTHR34290">
    <property type="entry name" value="SI:CH73-390P7.2"/>
    <property type="match status" value="1"/>
</dbReference>